<name>A0ABW6L2Q7_9ACTN</name>
<dbReference type="Gene3D" id="3.90.1170.50">
    <property type="entry name" value="Aldehyde oxidase/xanthine dehydrogenase, a/b hammerhead"/>
    <property type="match status" value="1"/>
</dbReference>
<keyword evidence="5" id="KW-1185">Reference proteome</keyword>
<dbReference type="InterPro" id="IPR037165">
    <property type="entry name" value="AldOxase/xan_DH_Mopterin-bd_sf"/>
</dbReference>
<keyword evidence="1" id="KW-0500">Molybdenum</keyword>
<organism evidence="4 5">
    <name type="scientific">Streptomyces kebangsaanensis</name>
    <dbReference type="NCBI Taxonomy" id="864058"/>
    <lineage>
        <taxon>Bacteria</taxon>
        <taxon>Bacillati</taxon>
        <taxon>Actinomycetota</taxon>
        <taxon>Actinomycetes</taxon>
        <taxon>Kitasatosporales</taxon>
        <taxon>Streptomycetaceae</taxon>
        <taxon>Streptomyces</taxon>
    </lineage>
</organism>
<dbReference type="Gene3D" id="3.30.365.10">
    <property type="entry name" value="Aldehyde oxidase/xanthine dehydrogenase, molybdopterin binding domain"/>
    <property type="match status" value="4"/>
</dbReference>
<protein>
    <submittedName>
        <fullName evidence="4">Xanthine dehydrogenase family protein molybdopterin-binding subunit</fullName>
    </submittedName>
</protein>
<evidence type="ECO:0000313" key="5">
    <source>
        <dbReference type="Proteomes" id="UP001601197"/>
    </source>
</evidence>
<dbReference type="Pfam" id="PF02738">
    <property type="entry name" value="MoCoBD_1"/>
    <property type="match status" value="1"/>
</dbReference>
<dbReference type="SUPFAM" id="SSF54665">
    <property type="entry name" value="CO dehydrogenase molybdoprotein N-domain-like"/>
    <property type="match status" value="1"/>
</dbReference>
<dbReference type="PANTHER" id="PTHR11908:SF132">
    <property type="entry name" value="ALDEHYDE OXIDASE 1-RELATED"/>
    <property type="match status" value="1"/>
</dbReference>
<dbReference type="InterPro" id="IPR000674">
    <property type="entry name" value="Ald_Oxase/Xan_DH_a/b"/>
</dbReference>
<sequence>MAGPSAVGEALTRVEDGPLLSGRGRFVADLRVPGCAEAVFVRSEVAHGLVRRVDLGAARQVPGVLGTWSAADLADVPRVPAMTDPEVTRDRPWPALATDRVRYAGEPLAVVVAGNRYLGEDGRDAARVSIDALPAVLDPARAALDEVRLFPGVSNVAVETTVGEPVDPRVWDRAAVVVEADYRHPLLCHTSLEARAILVRPDSGGGITVWCSHQAPHRLRDDLAGALDLPGGRVRVVVPDVGGAFGGKSETWPEYLVVALAALRLGRPVRWVEDRAEALTAAPRGRGQSQWVRLAADADGRFLALEMRTDAAVGGYPHTGSFLPEVTARMACGAYAVPLVGARARAVLTTTPPLCPYRGAGRPEAAYAVECTVDALARRLDMDPAEVRRRNFVPPDAFPYDTPTGFRYDSGNYAAALELALKTADHARWRAEQGRRRARGGAPLGVGVCTYVERSGVGGEFGAVEAHPDGSFTATSGCCSTGQGHATSFAQVVAAELGVDRHRVRVVEADTAVVPRGVGSFASRSLQIGGEALLRAARDLVAEARRRAAALTGQPVGEVVLECGVLRAGGRTCTPAELAADRPLRAEVQVEPPPAFPFGAYVAVVEVDPGLGTVRVLRLVAVDDCGTVVNPLVVRGQTYGSIAQGLGQALYEAAVHDDEGLPRAVSLLDYLLPTVSEMPEVVLEETCTPDPHTLLGAKGAGEAGCVGTPPAVVNAVADALRVAPSALGMPLTPRTCWEAVR</sequence>
<gene>
    <name evidence="4" type="ORF">ACFYNZ_30695</name>
</gene>
<dbReference type="InterPro" id="IPR008274">
    <property type="entry name" value="AldOxase/xan_DH_MoCoBD1"/>
</dbReference>
<dbReference type="SUPFAM" id="SSF56003">
    <property type="entry name" value="Molybdenum cofactor-binding domain"/>
    <property type="match status" value="1"/>
</dbReference>
<dbReference type="EMBL" id="JBIAFJ010000040">
    <property type="protein sequence ID" value="MFE9173777.1"/>
    <property type="molecule type" value="Genomic_DNA"/>
</dbReference>
<accession>A0ABW6L2Q7</accession>
<evidence type="ECO:0000313" key="4">
    <source>
        <dbReference type="EMBL" id="MFE9173777.1"/>
    </source>
</evidence>
<feature type="domain" description="Aldehyde oxidase/xanthine dehydrogenase a/b hammerhead" evidence="3">
    <location>
        <begin position="21"/>
        <end position="134"/>
    </location>
</feature>
<dbReference type="InterPro" id="IPR016208">
    <property type="entry name" value="Ald_Oxase/xanthine_DH-like"/>
</dbReference>
<evidence type="ECO:0000256" key="1">
    <source>
        <dbReference type="ARBA" id="ARBA00022505"/>
    </source>
</evidence>
<dbReference type="Proteomes" id="UP001601197">
    <property type="component" value="Unassembled WGS sequence"/>
</dbReference>
<evidence type="ECO:0000256" key="2">
    <source>
        <dbReference type="ARBA" id="ARBA00023002"/>
    </source>
</evidence>
<comment type="caution">
    <text evidence="4">The sequence shown here is derived from an EMBL/GenBank/DDBJ whole genome shotgun (WGS) entry which is preliminary data.</text>
</comment>
<dbReference type="InterPro" id="IPR046867">
    <property type="entry name" value="AldOxase/xan_DH_MoCoBD2"/>
</dbReference>
<dbReference type="Pfam" id="PF20256">
    <property type="entry name" value="MoCoBD_2"/>
    <property type="match status" value="1"/>
</dbReference>
<keyword evidence="2" id="KW-0560">Oxidoreductase</keyword>
<dbReference type="RefSeq" id="WP_388352873.1">
    <property type="nucleotide sequence ID" value="NZ_JBIAFJ010000040.1"/>
</dbReference>
<dbReference type="InterPro" id="IPR036856">
    <property type="entry name" value="Ald_Oxase/Xan_DH_a/b_sf"/>
</dbReference>
<evidence type="ECO:0000259" key="3">
    <source>
        <dbReference type="SMART" id="SM01008"/>
    </source>
</evidence>
<proteinExistence type="predicted"/>
<dbReference type="SMART" id="SM01008">
    <property type="entry name" value="Ald_Xan_dh_C"/>
    <property type="match status" value="1"/>
</dbReference>
<dbReference type="PANTHER" id="PTHR11908">
    <property type="entry name" value="XANTHINE DEHYDROGENASE"/>
    <property type="match status" value="1"/>
</dbReference>
<reference evidence="4 5" key="1">
    <citation type="submission" date="2024-10" db="EMBL/GenBank/DDBJ databases">
        <title>The Natural Products Discovery Center: Release of the First 8490 Sequenced Strains for Exploring Actinobacteria Biosynthetic Diversity.</title>
        <authorList>
            <person name="Kalkreuter E."/>
            <person name="Kautsar S.A."/>
            <person name="Yang D."/>
            <person name="Bader C.D."/>
            <person name="Teijaro C.N."/>
            <person name="Fluegel L."/>
            <person name="Davis C.M."/>
            <person name="Simpson J.R."/>
            <person name="Lauterbach L."/>
            <person name="Steele A.D."/>
            <person name="Gui C."/>
            <person name="Meng S."/>
            <person name="Li G."/>
            <person name="Viehrig K."/>
            <person name="Ye F."/>
            <person name="Su P."/>
            <person name="Kiefer A.F."/>
            <person name="Nichols A."/>
            <person name="Cepeda A.J."/>
            <person name="Yan W."/>
            <person name="Fan B."/>
            <person name="Jiang Y."/>
            <person name="Adhikari A."/>
            <person name="Zheng C.-J."/>
            <person name="Schuster L."/>
            <person name="Cowan T.M."/>
            <person name="Smanski M.J."/>
            <person name="Chevrette M.G."/>
            <person name="De Carvalho L.P.S."/>
            <person name="Shen B."/>
        </authorList>
    </citation>
    <scope>NUCLEOTIDE SEQUENCE [LARGE SCALE GENOMIC DNA]</scope>
    <source>
        <strain evidence="4 5">NPDC007147</strain>
    </source>
</reference>
<dbReference type="Pfam" id="PF01315">
    <property type="entry name" value="Ald_Xan_dh_C"/>
    <property type="match status" value="1"/>
</dbReference>